<name>A0A7K1S6V2_9BACT</name>
<reference evidence="1 2" key="1">
    <citation type="submission" date="2019-12" db="EMBL/GenBank/DDBJ databases">
        <title>Spirosoma sp. HMF4905 genome sequencing and assembly.</title>
        <authorList>
            <person name="Kang H."/>
            <person name="Cha I."/>
            <person name="Kim H."/>
            <person name="Joh K."/>
        </authorList>
    </citation>
    <scope>NUCLEOTIDE SEQUENCE [LARGE SCALE GENOMIC DNA]</scope>
    <source>
        <strain evidence="1 2">HMF4905</strain>
    </source>
</reference>
<keyword evidence="2" id="KW-1185">Reference proteome</keyword>
<dbReference type="RefSeq" id="WP_157583720.1">
    <property type="nucleotide sequence ID" value="NZ_WPIN01000002.1"/>
</dbReference>
<organism evidence="1 2">
    <name type="scientific">Spirosoma arboris</name>
    <dbReference type="NCBI Taxonomy" id="2682092"/>
    <lineage>
        <taxon>Bacteria</taxon>
        <taxon>Pseudomonadati</taxon>
        <taxon>Bacteroidota</taxon>
        <taxon>Cytophagia</taxon>
        <taxon>Cytophagales</taxon>
        <taxon>Cytophagaceae</taxon>
        <taxon>Spirosoma</taxon>
    </lineage>
</organism>
<comment type="caution">
    <text evidence="1">The sequence shown here is derived from an EMBL/GenBank/DDBJ whole genome shotgun (WGS) entry which is preliminary data.</text>
</comment>
<dbReference type="Proteomes" id="UP000436006">
    <property type="component" value="Unassembled WGS sequence"/>
</dbReference>
<accession>A0A7K1S6V2</accession>
<evidence type="ECO:0000313" key="2">
    <source>
        <dbReference type="Proteomes" id="UP000436006"/>
    </source>
</evidence>
<sequence length="102" mass="11711">MEGKEAKRLLVLEDGRPTPQYQAYLKFAKLATEKEREMNEARQGASQDFTKMRNWPITGKIFGDELQQARNQWIALGYKNEIEQAISVLKATGDDTSFLKTE</sequence>
<evidence type="ECO:0000313" key="1">
    <source>
        <dbReference type="EMBL" id="MVM29460.1"/>
    </source>
</evidence>
<proteinExistence type="predicted"/>
<gene>
    <name evidence="1" type="ORF">GO755_05410</name>
</gene>
<dbReference type="EMBL" id="WPIN01000002">
    <property type="protein sequence ID" value="MVM29460.1"/>
    <property type="molecule type" value="Genomic_DNA"/>
</dbReference>
<dbReference type="AlphaFoldDB" id="A0A7K1S6V2"/>
<protein>
    <submittedName>
        <fullName evidence="1">Uncharacterized protein</fullName>
    </submittedName>
</protein>